<evidence type="ECO:0000256" key="2">
    <source>
        <dbReference type="SAM" id="Phobius"/>
    </source>
</evidence>
<reference evidence="3 4" key="1">
    <citation type="submission" date="2016-04" db="EMBL/GenBank/DDBJ databases">
        <title>Complete genome seqeunce of Leptospira alstonii serovar Room22.</title>
        <authorList>
            <person name="Nally J.E."/>
            <person name="Bayles D.O."/>
            <person name="Hurley D."/>
            <person name="Fanning S."/>
            <person name="McMahon B.J."/>
            <person name="Arent Z."/>
        </authorList>
    </citation>
    <scope>NUCLEOTIDE SEQUENCE [LARGE SCALE GENOMIC DNA]</scope>
    <source>
        <strain evidence="3 4">GWTS #1</strain>
    </source>
</reference>
<dbReference type="KEGG" id="laj:A0128_21555"/>
<feature type="transmembrane region" description="Helical" evidence="2">
    <location>
        <begin position="5"/>
        <end position="22"/>
    </location>
</feature>
<feature type="region of interest" description="Disordered" evidence="1">
    <location>
        <begin position="73"/>
        <end position="98"/>
    </location>
</feature>
<dbReference type="RefSeq" id="WP_069609805.1">
    <property type="nucleotide sequence ID" value="NZ_CP015218.1"/>
</dbReference>
<accession>A0A1D7V429</accession>
<name>A0A1D7V429_9LEPT</name>
<evidence type="ECO:0000256" key="1">
    <source>
        <dbReference type="SAM" id="MobiDB-lite"/>
    </source>
</evidence>
<feature type="compositionally biased region" description="Low complexity" evidence="1">
    <location>
        <begin position="75"/>
        <end position="91"/>
    </location>
</feature>
<dbReference type="EMBL" id="CP015218">
    <property type="protein sequence ID" value="AOP36589.1"/>
    <property type="molecule type" value="Genomic_DNA"/>
</dbReference>
<keyword evidence="2" id="KW-0472">Membrane</keyword>
<evidence type="ECO:0000313" key="3">
    <source>
        <dbReference type="EMBL" id="AOP36589.1"/>
    </source>
</evidence>
<protein>
    <submittedName>
        <fullName evidence="3">Uncharacterized protein</fullName>
    </submittedName>
</protein>
<evidence type="ECO:0000313" key="4">
    <source>
        <dbReference type="Proteomes" id="UP000094197"/>
    </source>
</evidence>
<keyword evidence="4" id="KW-1185">Reference proteome</keyword>
<dbReference type="NCBIfam" id="NF047552">
    <property type="entry name" value="LIC_20245_11074_fam"/>
    <property type="match status" value="1"/>
</dbReference>
<sequence>MKKYLIYSILGIVLLSLVYLVFENGETSFSRENGNEKLKSGLSRNTVDQDENSLFESGNFLDFSKSGVAENADVGSSEASAGEAAAGGYSSLSPEERERVRKEVIQKVKPLADRFPDNSMIPRELSKEEEEKRKRDEERMSEIRTALLEGREVEKPEMKFYLDSKIKRSNDMEEILEYSLKFFKDSQKNFPDSSLNVIQERLQAIQKGREELVQAKKSLDKPE</sequence>
<dbReference type="AlphaFoldDB" id="A0A1D7V429"/>
<proteinExistence type="predicted"/>
<dbReference type="Proteomes" id="UP000094197">
    <property type="component" value="Chromosome 2"/>
</dbReference>
<gene>
    <name evidence="3" type="ORF">A0128_21555</name>
</gene>
<keyword evidence="2" id="KW-1133">Transmembrane helix</keyword>
<organism evidence="3 4">
    <name type="scientific">Leptospira tipperaryensis</name>
    <dbReference type="NCBI Taxonomy" id="2564040"/>
    <lineage>
        <taxon>Bacteria</taxon>
        <taxon>Pseudomonadati</taxon>
        <taxon>Spirochaetota</taxon>
        <taxon>Spirochaetia</taxon>
        <taxon>Leptospirales</taxon>
        <taxon>Leptospiraceae</taxon>
        <taxon>Leptospira</taxon>
    </lineage>
</organism>
<dbReference type="NCBIfam" id="NF047523">
    <property type="entry name" value="LIC_20245_fam"/>
    <property type="match status" value="1"/>
</dbReference>
<feature type="region of interest" description="Disordered" evidence="1">
    <location>
        <begin position="114"/>
        <end position="140"/>
    </location>
</feature>
<dbReference type="OrthoDB" id="345965at2"/>
<keyword evidence="2" id="KW-0812">Transmembrane</keyword>
<feature type="compositionally biased region" description="Basic and acidic residues" evidence="1">
    <location>
        <begin position="124"/>
        <end position="140"/>
    </location>
</feature>